<comment type="caution">
    <text evidence="3">The sequence shown here is derived from an EMBL/GenBank/DDBJ whole genome shotgun (WGS) entry which is preliminary data.</text>
</comment>
<evidence type="ECO:0000256" key="1">
    <source>
        <dbReference type="ARBA" id="ARBA00007031"/>
    </source>
</evidence>
<evidence type="ECO:0008006" key="5">
    <source>
        <dbReference type="Google" id="ProtNLM"/>
    </source>
</evidence>
<sequence length="135" mass="15067">MASEIVAAQASHTPMSPEEISEVVRRVFDILQKLQSIEAGQAEGNNHGDAPEHMNPQDSIQRNRVICLVCGKEFKLLSNRHLALHGMTSRDYKLKYGLPLRQALSAKSLTQARRKIAKEKGLGAKLVAYRRSHQP</sequence>
<evidence type="ECO:0000256" key="2">
    <source>
        <dbReference type="SAM" id="MobiDB-lite"/>
    </source>
</evidence>
<dbReference type="HOGENOM" id="CLU_106247_3_0_7"/>
<gene>
    <name evidence="3" type="ORF">ETSY1_04400</name>
</gene>
<dbReference type="GO" id="GO:0003677">
    <property type="term" value="F:DNA binding"/>
    <property type="evidence" value="ECO:0007669"/>
    <property type="project" value="InterPro"/>
</dbReference>
<dbReference type="InterPro" id="IPR008807">
    <property type="entry name" value="ROS_MUCR"/>
</dbReference>
<dbReference type="Gene3D" id="1.10.10.1550">
    <property type="entry name" value="ROS/MUCR transcriptional regulator protein"/>
    <property type="match status" value="1"/>
</dbReference>
<dbReference type="Proteomes" id="UP000019141">
    <property type="component" value="Unassembled WGS sequence"/>
</dbReference>
<accession>W4LVR3</accession>
<comment type="similarity">
    <text evidence="1">Belongs to the ros/MucR family.</text>
</comment>
<dbReference type="InterPro" id="IPR041920">
    <property type="entry name" value="ROS/MUCR_sf"/>
</dbReference>
<dbReference type="GO" id="GO:0008270">
    <property type="term" value="F:zinc ion binding"/>
    <property type="evidence" value="ECO:0007669"/>
    <property type="project" value="InterPro"/>
</dbReference>
<proteinExistence type="inferred from homology"/>
<protein>
    <recommendedName>
        <fullName evidence="5">Transcriptional regulator</fullName>
    </recommendedName>
</protein>
<dbReference type="GO" id="GO:0006355">
    <property type="term" value="P:regulation of DNA-templated transcription"/>
    <property type="evidence" value="ECO:0007669"/>
    <property type="project" value="InterPro"/>
</dbReference>
<keyword evidence="4" id="KW-1185">Reference proteome</keyword>
<dbReference type="EMBL" id="AZHW01000167">
    <property type="protein sequence ID" value="ETX02204.1"/>
    <property type="molecule type" value="Genomic_DNA"/>
</dbReference>
<feature type="region of interest" description="Disordered" evidence="2">
    <location>
        <begin position="39"/>
        <end position="58"/>
    </location>
</feature>
<dbReference type="Pfam" id="PF05443">
    <property type="entry name" value="ROS_MUCR"/>
    <property type="match status" value="1"/>
</dbReference>
<evidence type="ECO:0000313" key="3">
    <source>
        <dbReference type="EMBL" id="ETX02204.1"/>
    </source>
</evidence>
<evidence type="ECO:0000313" key="4">
    <source>
        <dbReference type="Proteomes" id="UP000019141"/>
    </source>
</evidence>
<dbReference type="AlphaFoldDB" id="W4LVR3"/>
<organism evidence="3 4">
    <name type="scientific">Entotheonella factor</name>
    <dbReference type="NCBI Taxonomy" id="1429438"/>
    <lineage>
        <taxon>Bacteria</taxon>
        <taxon>Pseudomonadati</taxon>
        <taxon>Nitrospinota/Tectimicrobiota group</taxon>
        <taxon>Candidatus Tectimicrobiota</taxon>
        <taxon>Candidatus Entotheonellia</taxon>
        <taxon>Candidatus Entotheonellales</taxon>
        <taxon>Candidatus Entotheonellaceae</taxon>
        <taxon>Candidatus Entotheonella</taxon>
    </lineage>
</organism>
<reference evidence="3 4" key="1">
    <citation type="journal article" date="2014" name="Nature">
        <title>An environmental bacterial taxon with a large and distinct metabolic repertoire.</title>
        <authorList>
            <person name="Wilson M.C."/>
            <person name="Mori T."/>
            <person name="Ruckert C."/>
            <person name="Uria A.R."/>
            <person name="Helf M.J."/>
            <person name="Takada K."/>
            <person name="Gernert C."/>
            <person name="Steffens U.A."/>
            <person name="Heycke N."/>
            <person name="Schmitt S."/>
            <person name="Rinke C."/>
            <person name="Helfrich E.J."/>
            <person name="Brachmann A.O."/>
            <person name="Gurgui C."/>
            <person name="Wakimoto T."/>
            <person name="Kracht M."/>
            <person name="Crusemann M."/>
            <person name="Hentschel U."/>
            <person name="Abe I."/>
            <person name="Matsunaga S."/>
            <person name="Kalinowski J."/>
            <person name="Takeyama H."/>
            <person name="Piel J."/>
        </authorList>
    </citation>
    <scope>NUCLEOTIDE SEQUENCE [LARGE SCALE GENOMIC DNA]</scope>
    <source>
        <strain evidence="4">TSY1</strain>
    </source>
</reference>
<name>W4LVR3_ENTF1</name>